<dbReference type="Proteomes" id="UP000031036">
    <property type="component" value="Unassembled WGS sequence"/>
</dbReference>
<organism evidence="2 3">
    <name type="scientific">Toxocara canis</name>
    <name type="common">Canine roundworm</name>
    <dbReference type="NCBI Taxonomy" id="6265"/>
    <lineage>
        <taxon>Eukaryota</taxon>
        <taxon>Metazoa</taxon>
        <taxon>Ecdysozoa</taxon>
        <taxon>Nematoda</taxon>
        <taxon>Chromadorea</taxon>
        <taxon>Rhabditida</taxon>
        <taxon>Spirurina</taxon>
        <taxon>Ascaridomorpha</taxon>
        <taxon>Ascaridoidea</taxon>
        <taxon>Toxocaridae</taxon>
        <taxon>Toxocara</taxon>
    </lineage>
</organism>
<comment type="caution">
    <text evidence="2">The sequence shown here is derived from an EMBL/GenBank/DDBJ whole genome shotgun (WGS) entry which is preliminary data.</text>
</comment>
<gene>
    <name evidence="2" type="ORF">Tcan_18282</name>
</gene>
<dbReference type="EMBL" id="JPKZ01001800">
    <property type="protein sequence ID" value="KHN79991.1"/>
    <property type="molecule type" value="Genomic_DNA"/>
</dbReference>
<dbReference type="AlphaFoldDB" id="A0A0B2V993"/>
<evidence type="ECO:0000256" key="1">
    <source>
        <dbReference type="SAM" id="MobiDB-lite"/>
    </source>
</evidence>
<evidence type="ECO:0000313" key="3">
    <source>
        <dbReference type="Proteomes" id="UP000031036"/>
    </source>
</evidence>
<name>A0A0B2V993_TOXCA</name>
<reference evidence="2 3" key="1">
    <citation type="submission" date="2014-11" db="EMBL/GenBank/DDBJ databases">
        <title>Genetic blueprint of the zoonotic pathogen Toxocara canis.</title>
        <authorList>
            <person name="Zhu X.-Q."/>
            <person name="Korhonen P.K."/>
            <person name="Cai H."/>
            <person name="Young N.D."/>
            <person name="Nejsum P."/>
            <person name="von Samson-Himmelstjerna G."/>
            <person name="Boag P.R."/>
            <person name="Tan P."/>
            <person name="Li Q."/>
            <person name="Min J."/>
            <person name="Yang Y."/>
            <person name="Wang X."/>
            <person name="Fang X."/>
            <person name="Hall R.S."/>
            <person name="Hofmann A."/>
            <person name="Sternberg P.W."/>
            <person name="Jex A.R."/>
            <person name="Gasser R.B."/>
        </authorList>
    </citation>
    <scope>NUCLEOTIDE SEQUENCE [LARGE SCALE GENOMIC DNA]</scope>
    <source>
        <strain evidence="2">PN_DK_2014</strain>
    </source>
</reference>
<accession>A0A0B2V993</accession>
<feature type="compositionally biased region" description="Polar residues" evidence="1">
    <location>
        <begin position="17"/>
        <end position="30"/>
    </location>
</feature>
<keyword evidence="3" id="KW-1185">Reference proteome</keyword>
<protein>
    <submittedName>
        <fullName evidence="2">Uncharacterized protein</fullName>
    </submittedName>
</protein>
<feature type="region of interest" description="Disordered" evidence="1">
    <location>
        <begin position="180"/>
        <end position="219"/>
    </location>
</feature>
<proteinExistence type="predicted"/>
<sequence>MSSRVSQNPVRQEHEAQQSNITLTTAQNPVRQEHEAQQSNITLTTAQASSSATAQMTSMPISGWSNLRPSTVQYPVIMQSQLMLSNTTPIAMPVISTTPSAPTAFAGPLISSGCSNYFDANANEPSRRQSATSASTVNGLGLNIGSGTPVSEGKKIYGFAVHDLLADNNSAECSQKIISTKVQSGTPETRSGILNPSEWEHQDSEASEDDGVKASVSQEHVTSAIKTTRLFASDGHTTLEQ</sequence>
<feature type="compositionally biased region" description="Polar residues" evidence="1">
    <location>
        <begin position="1"/>
        <end position="10"/>
    </location>
</feature>
<feature type="region of interest" description="Disordered" evidence="1">
    <location>
        <begin position="1"/>
        <end position="38"/>
    </location>
</feature>
<feature type="compositionally biased region" description="Polar residues" evidence="1">
    <location>
        <begin position="180"/>
        <end position="194"/>
    </location>
</feature>
<evidence type="ECO:0000313" key="2">
    <source>
        <dbReference type="EMBL" id="KHN79991.1"/>
    </source>
</evidence>